<feature type="transmembrane region" description="Helical" evidence="12">
    <location>
        <begin position="89"/>
        <end position="114"/>
    </location>
</feature>
<name>A0A8J2RTL0_9CRUS</name>
<evidence type="ECO:0000256" key="2">
    <source>
        <dbReference type="ARBA" id="ARBA00010663"/>
    </source>
</evidence>
<feature type="transmembrane region" description="Helical" evidence="12">
    <location>
        <begin position="217"/>
        <end position="240"/>
    </location>
</feature>
<keyword evidence="3" id="KW-1003">Cell membrane</keyword>
<dbReference type="EMBL" id="CAKKLH010000246">
    <property type="protein sequence ID" value="CAH0107024.1"/>
    <property type="molecule type" value="Genomic_DNA"/>
</dbReference>
<dbReference type="PROSITE" id="PS00237">
    <property type="entry name" value="G_PROTEIN_RECEP_F1_1"/>
    <property type="match status" value="1"/>
</dbReference>
<accession>A0A8J2RTL0</accession>
<keyword evidence="5 12" id="KW-1133">Transmembrane helix</keyword>
<evidence type="ECO:0000256" key="6">
    <source>
        <dbReference type="ARBA" id="ARBA00023040"/>
    </source>
</evidence>
<comment type="subcellular location">
    <subcellularLocation>
        <location evidence="1">Cell membrane</location>
        <topology evidence="1">Multi-pass membrane protein</topology>
    </subcellularLocation>
</comment>
<evidence type="ECO:0000256" key="5">
    <source>
        <dbReference type="ARBA" id="ARBA00022989"/>
    </source>
</evidence>
<keyword evidence="15" id="KW-1185">Reference proteome</keyword>
<dbReference type="InterPro" id="IPR001681">
    <property type="entry name" value="Neurokn_rcpt"/>
</dbReference>
<dbReference type="InterPro" id="IPR000276">
    <property type="entry name" value="GPCR_Rhodpsn"/>
</dbReference>
<dbReference type="CDD" id="cd15390">
    <property type="entry name" value="7tmA_TACR"/>
    <property type="match status" value="1"/>
</dbReference>
<evidence type="ECO:0000259" key="13">
    <source>
        <dbReference type="PROSITE" id="PS50262"/>
    </source>
</evidence>
<keyword evidence="4 10" id="KW-0812">Transmembrane</keyword>
<feature type="region of interest" description="Disordered" evidence="11">
    <location>
        <begin position="404"/>
        <end position="438"/>
    </location>
</feature>
<feature type="domain" description="G-protein coupled receptors family 1 profile" evidence="13">
    <location>
        <begin position="68"/>
        <end position="328"/>
    </location>
</feature>
<dbReference type="OrthoDB" id="5981855at2759"/>
<feature type="transmembrane region" description="Helical" evidence="12">
    <location>
        <begin position="166"/>
        <end position="187"/>
    </location>
</feature>
<evidence type="ECO:0000256" key="10">
    <source>
        <dbReference type="RuleBase" id="RU000688"/>
    </source>
</evidence>
<organism evidence="14 15">
    <name type="scientific">Daphnia galeata</name>
    <dbReference type="NCBI Taxonomy" id="27404"/>
    <lineage>
        <taxon>Eukaryota</taxon>
        <taxon>Metazoa</taxon>
        <taxon>Ecdysozoa</taxon>
        <taxon>Arthropoda</taxon>
        <taxon>Crustacea</taxon>
        <taxon>Branchiopoda</taxon>
        <taxon>Diplostraca</taxon>
        <taxon>Cladocera</taxon>
        <taxon>Anomopoda</taxon>
        <taxon>Daphniidae</taxon>
        <taxon>Daphnia</taxon>
    </lineage>
</organism>
<evidence type="ECO:0000256" key="9">
    <source>
        <dbReference type="ARBA" id="ARBA00023224"/>
    </source>
</evidence>
<keyword evidence="9 10" id="KW-0807">Transducer</keyword>
<feature type="transmembrane region" description="Helical" evidence="12">
    <location>
        <begin position="126"/>
        <end position="145"/>
    </location>
</feature>
<dbReference type="PANTHER" id="PTHR46925">
    <property type="entry name" value="G-PROTEIN COUPLED RECEPTOR TKR-1-RELATED"/>
    <property type="match status" value="1"/>
</dbReference>
<dbReference type="Proteomes" id="UP000789390">
    <property type="component" value="Unassembled WGS sequence"/>
</dbReference>
<feature type="transmembrane region" description="Helical" evidence="12">
    <location>
        <begin position="51"/>
        <end position="77"/>
    </location>
</feature>
<dbReference type="InterPro" id="IPR017452">
    <property type="entry name" value="GPCR_Rhodpsn_7TM"/>
</dbReference>
<feature type="transmembrane region" description="Helical" evidence="12">
    <location>
        <begin position="274"/>
        <end position="297"/>
    </location>
</feature>
<proteinExistence type="inferred from homology"/>
<evidence type="ECO:0000256" key="7">
    <source>
        <dbReference type="ARBA" id="ARBA00023136"/>
    </source>
</evidence>
<dbReference type="PRINTS" id="PR00237">
    <property type="entry name" value="GPCRRHODOPSN"/>
</dbReference>
<feature type="compositionally biased region" description="Polar residues" evidence="11">
    <location>
        <begin position="406"/>
        <end position="421"/>
    </location>
</feature>
<dbReference type="AlphaFoldDB" id="A0A8J2RTL0"/>
<evidence type="ECO:0000313" key="15">
    <source>
        <dbReference type="Proteomes" id="UP000789390"/>
    </source>
</evidence>
<dbReference type="PROSITE" id="PS50262">
    <property type="entry name" value="G_PROTEIN_RECEP_F1_2"/>
    <property type="match status" value="1"/>
</dbReference>
<keyword evidence="7 12" id="KW-0472">Membrane</keyword>
<evidence type="ECO:0000256" key="3">
    <source>
        <dbReference type="ARBA" id="ARBA00022475"/>
    </source>
</evidence>
<reference evidence="14" key="1">
    <citation type="submission" date="2021-11" db="EMBL/GenBank/DDBJ databases">
        <authorList>
            <person name="Schell T."/>
        </authorList>
    </citation>
    <scope>NUCLEOTIDE SEQUENCE</scope>
    <source>
        <strain evidence="14">M5</strain>
    </source>
</reference>
<protein>
    <recommendedName>
        <fullName evidence="13">G-protein coupled receptors family 1 profile domain-containing protein</fullName>
    </recommendedName>
</protein>
<evidence type="ECO:0000313" key="14">
    <source>
        <dbReference type="EMBL" id="CAH0107024.1"/>
    </source>
</evidence>
<keyword evidence="8 10" id="KW-0675">Receptor</keyword>
<dbReference type="GO" id="GO:0005886">
    <property type="term" value="C:plasma membrane"/>
    <property type="evidence" value="ECO:0007669"/>
    <property type="project" value="UniProtKB-SubCell"/>
</dbReference>
<comment type="similarity">
    <text evidence="2 10">Belongs to the G-protein coupled receptor 1 family.</text>
</comment>
<comment type="caution">
    <text evidence="14">The sequence shown here is derived from an EMBL/GenBank/DDBJ whole genome shotgun (WGS) entry which is preliminary data.</text>
</comment>
<evidence type="ECO:0000256" key="12">
    <source>
        <dbReference type="SAM" id="Phobius"/>
    </source>
</evidence>
<dbReference type="Pfam" id="PF00001">
    <property type="entry name" value="7tm_1"/>
    <property type="match status" value="1"/>
</dbReference>
<dbReference type="PRINTS" id="PR00244">
    <property type="entry name" value="NEUROKININR"/>
</dbReference>
<evidence type="ECO:0000256" key="11">
    <source>
        <dbReference type="SAM" id="MobiDB-lite"/>
    </source>
</evidence>
<dbReference type="GO" id="GO:0004995">
    <property type="term" value="F:tachykinin receptor activity"/>
    <property type="evidence" value="ECO:0007669"/>
    <property type="project" value="InterPro"/>
</dbReference>
<sequence length="438" mass="50975">MAFLWNDGNLTISDSDLMLYFDHNNYNWSQNNSFLEDVAQNDQFSLPWWRIVLWTMLFAVMVVVSTGGNLIVIWIVLADRRMRTVTNYFLVNLSIADTMVSTLNVIFNFIFMVTNDWPFGRVYCKISQFVAVISICGSVFTLMAISIERYLAIMYPLRRRMGKMTTIGIALSIWVASFLISTPHVLYSTTITYNDSGRTACYLAWPDGPTFESYQEYIYNVMLTILTYFLPICAMGYAYFQVGVELWGSQGIGECTDHQMENVKSKRRVVKMMIVVVTIFAICWLPYHIYFIISWLFQEINQWSHIQEIYLGTYWLAMSNAMYNPIIYCWMNSRFRKGFRRVFYFWFRCFKHSDDNPRNGATAHWNSCPGSPDHARSGRNGGTSITMMPLHHLNPATARYDRNRLPPNQQRPKVNQCSIATPTGPVVRRSQREEDIFA</sequence>
<dbReference type="PANTHER" id="PTHR46925:SF2">
    <property type="entry name" value="G-PROTEIN COUPLED RECEPTOR TKR-1-RELATED"/>
    <property type="match status" value="1"/>
</dbReference>
<dbReference type="FunFam" id="1.20.1070.10:FF:000291">
    <property type="entry name" value="Predicted protein"/>
    <property type="match status" value="1"/>
</dbReference>
<evidence type="ECO:0000256" key="8">
    <source>
        <dbReference type="ARBA" id="ARBA00023170"/>
    </source>
</evidence>
<dbReference type="SUPFAM" id="SSF81321">
    <property type="entry name" value="Family A G protein-coupled receptor-like"/>
    <property type="match status" value="1"/>
</dbReference>
<dbReference type="Gene3D" id="1.20.1070.10">
    <property type="entry name" value="Rhodopsin 7-helix transmembrane proteins"/>
    <property type="match status" value="1"/>
</dbReference>
<dbReference type="SMART" id="SM01381">
    <property type="entry name" value="7TM_GPCR_Srsx"/>
    <property type="match status" value="1"/>
</dbReference>
<gene>
    <name evidence="14" type="ORF">DGAL_LOCUS10308</name>
</gene>
<keyword evidence="6 10" id="KW-0297">G-protein coupled receptor</keyword>
<evidence type="ECO:0000256" key="4">
    <source>
        <dbReference type="ARBA" id="ARBA00022692"/>
    </source>
</evidence>
<feature type="transmembrane region" description="Helical" evidence="12">
    <location>
        <begin position="309"/>
        <end position="331"/>
    </location>
</feature>
<evidence type="ECO:0000256" key="1">
    <source>
        <dbReference type="ARBA" id="ARBA00004651"/>
    </source>
</evidence>